<gene>
    <name evidence="1" type="ORF">BaRGS_00029523</name>
</gene>
<reference evidence="1 2" key="1">
    <citation type="journal article" date="2023" name="Sci. Data">
        <title>Genome assembly of the Korean intertidal mud-creeper Batillaria attramentaria.</title>
        <authorList>
            <person name="Patra A.K."/>
            <person name="Ho P.T."/>
            <person name="Jun S."/>
            <person name="Lee S.J."/>
            <person name="Kim Y."/>
            <person name="Won Y.J."/>
        </authorList>
    </citation>
    <scope>NUCLEOTIDE SEQUENCE [LARGE SCALE GENOMIC DNA]</scope>
    <source>
        <strain evidence="1">Wonlab-2016</strain>
    </source>
</reference>
<name>A0ABD0JXG1_9CAEN</name>
<evidence type="ECO:0000313" key="1">
    <source>
        <dbReference type="EMBL" id="KAK7479275.1"/>
    </source>
</evidence>
<sequence length="104" mass="10951">MLAFLVSVSTCLSASLPVSQVLSVSQHVVKVHLCVDGRSDCKSATSPCVQGDTLTLRAVFVQPLEDKHAQLAFLIAASCRPPSVPAACTCATRPLTPRPLTCCQ</sequence>
<comment type="caution">
    <text evidence="1">The sequence shown here is derived from an EMBL/GenBank/DDBJ whole genome shotgun (WGS) entry which is preliminary data.</text>
</comment>
<dbReference type="AlphaFoldDB" id="A0ABD0JXG1"/>
<accession>A0ABD0JXG1</accession>
<organism evidence="1 2">
    <name type="scientific">Batillaria attramentaria</name>
    <dbReference type="NCBI Taxonomy" id="370345"/>
    <lineage>
        <taxon>Eukaryota</taxon>
        <taxon>Metazoa</taxon>
        <taxon>Spiralia</taxon>
        <taxon>Lophotrochozoa</taxon>
        <taxon>Mollusca</taxon>
        <taxon>Gastropoda</taxon>
        <taxon>Caenogastropoda</taxon>
        <taxon>Sorbeoconcha</taxon>
        <taxon>Cerithioidea</taxon>
        <taxon>Batillariidae</taxon>
        <taxon>Batillaria</taxon>
    </lineage>
</organism>
<evidence type="ECO:0008006" key="3">
    <source>
        <dbReference type="Google" id="ProtNLM"/>
    </source>
</evidence>
<proteinExistence type="predicted"/>
<evidence type="ECO:0000313" key="2">
    <source>
        <dbReference type="Proteomes" id="UP001519460"/>
    </source>
</evidence>
<dbReference type="EMBL" id="JACVVK020000307">
    <property type="protein sequence ID" value="KAK7479275.1"/>
    <property type="molecule type" value="Genomic_DNA"/>
</dbReference>
<dbReference type="Proteomes" id="UP001519460">
    <property type="component" value="Unassembled WGS sequence"/>
</dbReference>
<keyword evidence="2" id="KW-1185">Reference proteome</keyword>
<protein>
    <recommendedName>
        <fullName evidence="3">Secreted protein</fullName>
    </recommendedName>
</protein>